<dbReference type="GO" id="GO:0022627">
    <property type="term" value="C:cytosolic small ribosomal subunit"/>
    <property type="evidence" value="ECO:0007669"/>
    <property type="project" value="TreeGrafter"/>
</dbReference>
<evidence type="ECO:0000256" key="3">
    <source>
        <dbReference type="ARBA" id="ARBA00022884"/>
    </source>
</evidence>
<dbReference type="Gene3D" id="3.30.300.20">
    <property type="match status" value="1"/>
</dbReference>
<dbReference type="InterPro" id="IPR004087">
    <property type="entry name" value="KH_dom"/>
</dbReference>
<evidence type="ECO:0000256" key="2">
    <source>
        <dbReference type="ARBA" id="ARBA00022730"/>
    </source>
</evidence>
<dbReference type="HAMAP" id="MF_01309_B">
    <property type="entry name" value="Ribosomal_uS3_B"/>
    <property type="match status" value="1"/>
</dbReference>
<dbReference type="AlphaFoldDB" id="A0A3A4NWI8"/>
<name>A0A3A4NWI8_ABYX5</name>
<dbReference type="GO" id="GO:0003729">
    <property type="term" value="F:mRNA binding"/>
    <property type="evidence" value="ECO:0007669"/>
    <property type="project" value="UniProtKB-UniRule"/>
</dbReference>
<comment type="similarity">
    <text evidence="1 8 9">Belongs to the universal ribosomal protein uS3 family.</text>
</comment>
<keyword evidence="2 8" id="KW-0699">rRNA-binding</keyword>
<evidence type="ECO:0000256" key="8">
    <source>
        <dbReference type="HAMAP-Rule" id="MF_01309"/>
    </source>
</evidence>
<protein>
    <recommendedName>
        <fullName evidence="7 8">Small ribosomal subunit protein uS3</fullName>
    </recommendedName>
</protein>
<dbReference type="InterPro" id="IPR004044">
    <property type="entry name" value="KH_dom_type_2"/>
</dbReference>
<dbReference type="Pfam" id="PF07650">
    <property type="entry name" value="KH_2"/>
    <property type="match status" value="1"/>
</dbReference>
<dbReference type="FunFam" id="3.30.1140.32:FF:000002">
    <property type="entry name" value="30S ribosomal protein S3"/>
    <property type="match status" value="1"/>
</dbReference>
<dbReference type="InterPro" id="IPR005704">
    <property type="entry name" value="Ribosomal_uS3_bac-typ"/>
</dbReference>
<sequence>MGQKVHPTAFRLGTTKTWLSRWYAGRDYSKLIHEDLRIVKLVKERLAHAGISKVEVERMGQKARITIHTARPGIVIGRRGTEVDQLRSELEALTENEVYIVVQEIKNPELDAQLIAENIALQLERQVSFRRAIKKAVTTSMRVGAKGIKISCSGRLAGAEIARSEWYREGRVPLQTLRADIDYGFAESNTTFGKIGVKTWVFHDEIHEREPIRRETV</sequence>
<dbReference type="GO" id="GO:0019843">
    <property type="term" value="F:rRNA binding"/>
    <property type="evidence" value="ECO:0007669"/>
    <property type="project" value="UniProtKB-UniRule"/>
</dbReference>
<keyword evidence="5 8" id="KW-0687">Ribonucleoprotein</keyword>
<dbReference type="InterPro" id="IPR036419">
    <property type="entry name" value="Ribosomal_S3_C_sf"/>
</dbReference>
<keyword evidence="4 8" id="KW-0689">Ribosomal protein</keyword>
<dbReference type="PANTHER" id="PTHR11760">
    <property type="entry name" value="30S/40S RIBOSOMAL PROTEIN S3"/>
    <property type="match status" value="1"/>
</dbReference>
<dbReference type="Gene3D" id="3.30.1140.32">
    <property type="entry name" value="Ribosomal protein S3, C-terminal domain"/>
    <property type="match status" value="1"/>
</dbReference>
<dbReference type="GO" id="GO:0006412">
    <property type="term" value="P:translation"/>
    <property type="evidence" value="ECO:0007669"/>
    <property type="project" value="UniProtKB-UniRule"/>
</dbReference>
<evidence type="ECO:0000256" key="1">
    <source>
        <dbReference type="ARBA" id="ARBA00010761"/>
    </source>
</evidence>
<keyword evidence="3 8" id="KW-0694">RNA-binding</keyword>
<dbReference type="Proteomes" id="UP000265882">
    <property type="component" value="Unassembled WGS sequence"/>
</dbReference>
<gene>
    <name evidence="8" type="primary">rpsC</name>
    <name evidence="11" type="ORF">C4520_11800</name>
</gene>
<accession>A0A3A4NWI8</accession>
<dbReference type="SMART" id="SM00322">
    <property type="entry name" value="KH"/>
    <property type="match status" value="1"/>
</dbReference>
<evidence type="ECO:0000256" key="9">
    <source>
        <dbReference type="RuleBase" id="RU003624"/>
    </source>
</evidence>
<dbReference type="NCBIfam" id="TIGR01009">
    <property type="entry name" value="rpsC_bact"/>
    <property type="match status" value="1"/>
</dbReference>
<evidence type="ECO:0000256" key="6">
    <source>
        <dbReference type="ARBA" id="ARBA00024998"/>
    </source>
</evidence>
<feature type="domain" description="KH type-2" evidence="10">
    <location>
        <begin position="38"/>
        <end position="106"/>
    </location>
</feature>
<dbReference type="PROSITE" id="PS00548">
    <property type="entry name" value="RIBOSOMAL_S3"/>
    <property type="match status" value="1"/>
</dbReference>
<dbReference type="InterPro" id="IPR009019">
    <property type="entry name" value="KH_sf_prok-type"/>
</dbReference>
<dbReference type="SUPFAM" id="SSF54814">
    <property type="entry name" value="Prokaryotic type KH domain (KH-domain type II)"/>
    <property type="match status" value="1"/>
</dbReference>
<dbReference type="GO" id="GO:0003735">
    <property type="term" value="F:structural constituent of ribosome"/>
    <property type="evidence" value="ECO:0007669"/>
    <property type="project" value="InterPro"/>
</dbReference>
<dbReference type="InterPro" id="IPR057258">
    <property type="entry name" value="Ribosomal_uS3"/>
</dbReference>
<evidence type="ECO:0000259" key="10">
    <source>
        <dbReference type="PROSITE" id="PS50823"/>
    </source>
</evidence>
<organism evidence="11 12">
    <name type="scientific">Abyssobacteria bacterium (strain SURF_5)</name>
    <dbReference type="NCBI Taxonomy" id="2093360"/>
    <lineage>
        <taxon>Bacteria</taxon>
        <taxon>Pseudomonadati</taxon>
        <taxon>Candidatus Hydrogenedentota</taxon>
        <taxon>Candidatus Abyssobacteria</taxon>
    </lineage>
</organism>
<reference evidence="11 12" key="1">
    <citation type="journal article" date="2017" name="ISME J.">
        <title>Energy and carbon metabolisms in a deep terrestrial subsurface fluid microbial community.</title>
        <authorList>
            <person name="Momper L."/>
            <person name="Jungbluth S.P."/>
            <person name="Lee M.D."/>
            <person name="Amend J.P."/>
        </authorList>
    </citation>
    <scope>NUCLEOTIDE SEQUENCE [LARGE SCALE GENOMIC DNA]</scope>
    <source>
        <strain evidence="11">SURF_5</strain>
    </source>
</reference>
<comment type="subunit">
    <text evidence="8">Part of the 30S ribosomal subunit. Forms a tight complex with proteins S10 and S14.</text>
</comment>
<dbReference type="InterPro" id="IPR018280">
    <property type="entry name" value="Ribosomal_uS3_CS"/>
</dbReference>
<dbReference type="PANTHER" id="PTHR11760:SF19">
    <property type="entry name" value="SMALL RIBOSOMAL SUBUNIT PROTEIN US3C"/>
    <property type="match status" value="1"/>
</dbReference>
<dbReference type="InterPro" id="IPR015946">
    <property type="entry name" value="KH_dom-like_a/b"/>
</dbReference>
<comment type="caution">
    <text evidence="11">The sequence shown here is derived from an EMBL/GenBank/DDBJ whole genome shotgun (WGS) entry which is preliminary data.</text>
</comment>
<proteinExistence type="inferred from homology"/>
<evidence type="ECO:0000256" key="4">
    <source>
        <dbReference type="ARBA" id="ARBA00022980"/>
    </source>
</evidence>
<dbReference type="PROSITE" id="PS50823">
    <property type="entry name" value="KH_TYPE_2"/>
    <property type="match status" value="1"/>
</dbReference>
<comment type="function">
    <text evidence="6 8">Binds the lower part of the 30S subunit head. Binds mRNA in the 70S ribosome, positioning it for translation.</text>
</comment>
<dbReference type="InterPro" id="IPR001351">
    <property type="entry name" value="Ribosomal_uS3_C"/>
</dbReference>
<dbReference type="Pfam" id="PF00189">
    <property type="entry name" value="Ribosomal_S3_C"/>
    <property type="match status" value="1"/>
</dbReference>
<dbReference type="FunFam" id="3.30.300.20:FF:000001">
    <property type="entry name" value="30S ribosomal protein S3"/>
    <property type="match status" value="1"/>
</dbReference>
<evidence type="ECO:0000256" key="5">
    <source>
        <dbReference type="ARBA" id="ARBA00023274"/>
    </source>
</evidence>
<dbReference type="EMBL" id="QZKU01000079">
    <property type="protein sequence ID" value="RJP20144.1"/>
    <property type="molecule type" value="Genomic_DNA"/>
</dbReference>
<dbReference type="SUPFAM" id="SSF54821">
    <property type="entry name" value="Ribosomal protein S3 C-terminal domain"/>
    <property type="match status" value="1"/>
</dbReference>
<evidence type="ECO:0000256" key="7">
    <source>
        <dbReference type="ARBA" id="ARBA00035257"/>
    </source>
</evidence>
<evidence type="ECO:0000313" key="12">
    <source>
        <dbReference type="Proteomes" id="UP000265882"/>
    </source>
</evidence>
<evidence type="ECO:0000313" key="11">
    <source>
        <dbReference type="EMBL" id="RJP20144.1"/>
    </source>
</evidence>
<dbReference type="CDD" id="cd02412">
    <property type="entry name" value="KH-II_30S_S3"/>
    <property type="match status" value="1"/>
</dbReference>